<evidence type="ECO:0000313" key="1">
    <source>
        <dbReference type="EMBL" id="OWK45716.1"/>
    </source>
</evidence>
<keyword evidence="2" id="KW-1185">Reference proteome</keyword>
<reference evidence="2" key="1">
    <citation type="submission" date="2017-06" db="EMBL/GenBank/DDBJ databases">
        <title>Genome analysis of Fimbriiglobus ruber SP5, the first member of the order Planctomycetales with confirmed chitinolytic capability.</title>
        <authorList>
            <person name="Ravin N.V."/>
            <person name="Rakitin A.L."/>
            <person name="Ivanova A.A."/>
            <person name="Beletsky A.V."/>
            <person name="Kulichevskaya I.S."/>
            <person name="Mardanov A.V."/>
            <person name="Dedysh S.N."/>
        </authorList>
    </citation>
    <scope>NUCLEOTIDE SEQUENCE [LARGE SCALE GENOMIC DNA]</scope>
    <source>
        <strain evidence="2">SP5</strain>
    </source>
</reference>
<organism evidence="1 2">
    <name type="scientific">Fimbriiglobus ruber</name>
    <dbReference type="NCBI Taxonomy" id="1908690"/>
    <lineage>
        <taxon>Bacteria</taxon>
        <taxon>Pseudomonadati</taxon>
        <taxon>Planctomycetota</taxon>
        <taxon>Planctomycetia</taxon>
        <taxon>Gemmatales</taxon>
        <taxon>Gemmataceae</taxon>
        <taxon>Fimbriiglobus</taxon>
    </lineage>
</organism>
<dbReference type="OrthoDB" id="9865239at2"/>
<protein>
    <submittedName>
        <fullName evidence="1">Uncharacterized protein</fullName>
    </submittedName>
</protein>
<dbReference type="Proteomes" id="UP000214646">
    <property type="component" value="Unassembled WGS sequence"/>
</dbReference>
<accession>A0A225E6H9</accession>
<name>A0A225E6H9_9BACT</name>
<gene>
    <name evidence="1" type="ORF">FRUB_02047</name>
</gene>
<dbReference type="RefSeq" id="WP_088253400.1">
    <property type="nucleotide sequence ID" value="NZ_NIDE01000002.1"/>
</dbReference>
<evidence type="ECO:0000313" key="2">
    <source>
        <dbReference type="Proteomes" id="UP000214646"/>
    </source>
</evidence>
<dbReference type="EMBL" id="NIDE01000002">
    <property type="protein sequence ID" value="OWK45716.1"/>
    <property type="molecule type" value="Genomic_DNA"/>
</dbReference>
<dbReference type="AlphaFoldDB" id="A0A225E6H9"/>
<proteinExistence type="predicted"/>
<comment type="caution">
    <text evidence="1">The sequence shown here is derived from an EMBL/GenBank/DDBJ whole genome shotgun (WGS) entry which is preliminary data.</text>
</comment>
<sequence>MSDAEVIHGGRGVWAATPWSYSSTRFLILHANGSGRLVYAYGQTIYANILCRWEVPSAGVLRLDYLETPADGHRFKEFSPGADAVRELRYTLSPGMVSGEDDIVGLTYRFHWTLELSEQPWPPGLSLPYEVPRVFFGHRQGDSQDVESGESEDEWE</sequence>